<dbReference type="Pfam" id="PF21342">
    <property type="entry name" value="SoxA-TsdA_cyt-c"/>
    <property type="match status" value="1"/>
</dbReference>
<protein>
    <recommendedName>
        <fullName evidence="5">Cytochrome c domain-containing protein</fullName>
    </recommendedName>
</protein>
<evidence type="ECO:0000256" key="4">
    <source>
        <dbReference type="SAM" id="MobiDB-lite"/>
    </source>
</evidence>
<keyword evidence="7" id="KW-1185">Reference proteome</keyword>
<gene>
    <name evidence="6" type="ordered locus">Hoch_4330</name>
</gene>
<proteinExistence type="predicted"/>
<sequence length="232" mass="25687">MKTPSYTKFAGSAALLALALSGGCGGEKRAENSDGETTTTESGDTEVVLCDNETKTTVPADMERSTENGKKIAASLMAQWQAKHPDREWVQETQRSWTVTKPFDNSYLLGEGEDQDQAYGRYTALDVATWSREAELAATEGARVFHNADVLGSTIAVSCDMCHPDAANTHPETYPKYQVQLGRVVLLRDMINWCLQHPLRADVMDADDPRMRALESYIYAQRMGKELAYGKH</sequence>
<dbReference type="PROSITE" id="PS51257">
    <property type="entry name" value="PROKAR_LIPOPROTEIN"/>
    <property type="match status" value="1"/>
</dbReference>
<evidence type="ECO:0000256" key="3">
    <source>
        <dbReference type="ARBA" id="ARBA00023004"/>
    </source>
</evidence>
<keyword evidence="1" id="KW-0349">Heme</keyword>
<dbReference type="STRING" id="502025.Hoch_4330"/>
<dbReference type="AlphaFoldDB" id="D0LMB9"/>
<dbReference type="KEGG" id="hoh:Hoch_4330"/>
<dbReference type="GO" id="GO:0009055">
    <property type="term" value="F:electron transfer activity"/>
    <property type="evidence" value="ECO:0007669"/>
    <property type="project" value="InterPro"/>
</dbReference>
<evidence type="ECO:0000256" key="2">
    <source>
        <dbReference type="ARBA" id="ARBA00022723"/>
    </source>
</evidence>
<dbReference type="GO" id="GO:0046872">
    <property type="term" value="F:metal ion binding"/>
    <property type="evidence" value="ECO:0007669"/>
    <property type="project" value="UniProtKB-KW"/>
</dbReference>
<feature type="domain" description="Cytochrome c" evidence="5">
    <location>
        <begin position="156"/>
        <end position="224"/>
    </location>
</feature>
<dbReference type="Gene3D" id="1.10.760.10">
    <property type="entry name" value="Cytochrome c-like domain"/>
    <property type="match status" value="1"/>
</dbReference>
<accession>D0LMB9</accession>
<evidence type="ECO:0000256" key="1">
    <source>
        <dbReference type="ARBA" id="ARBA00022617"/>
    </source>
</evidence>
<reference evidence="6 7" key="1">
    <citation type="journal article" date="2010" name="Stand. Genomic Sci.">
        <title>Complete genome sequence of Haliangium ochraceum type strain (SMP-2).</title>
        <authorList>
            <consortium name="US DOE Joint Genome Institute (JGI-PGF)"/>
            <person name="Ivanova N."/>
            <person name="Daum C."/>
            <person name="Lang E."/>
            <person name="Abt B."/>
            <person name="Kopitz M."/>
            <person name="Saunders E."/>
            <person name="Lapidus A."/>
            <person name="Lucas S."/>
            <person name="Glavina Del Rio T."/>
            <person name="Nolan M."/>
            <person name="Tice H."/>
            <person name="Copeland A."/>
            <person name="Cheng J.F."/>
            <person name="Chen F."/>
            <person name="Bruce D."/>
            <person name="Goodwin L."/>
            <person name="Pitluck S."/>
            <person name="Mavromatis K."/>
            <person name="Pati A."/>
            <person name="Mikhailova N."/>
            <person name="Chen A."/>
            <person name="Palaniappan K."/>
            <person name="Land M."/>
            <person name="Hauser L."/>
            <person name="Chang Y.J."/>
            <person name="Jeffries C.D."/>
            <person name="Detter J.C."/>
            <person name="Brettin T."/>
            <person name="Rohde M."/>
            <person name="Goker M."/>
            <person name="Bristow J."/>
            <person name="Markowitz V."/>
            <person name="Eisen J.A."/>
            <person name="Hugenholtz P."/>
            <person name="Kyrpides N.C."/>
            <person name="Klenk H.P."/>
        </authorList>
    </citation>
    <scope>NUCLEOTIDE SEQUENCE [LARGE SCALE GENOMIC DNA]</scope>
    <source>
        <strain evidence="7">DSM 14365 / CIP 107738 / JCM 11303 / AJ 13395 / SMP-2</strain>
    </source>
</reference>
<dbReference type="GO" id="GO:0020037">
    <property type="term" value="F:heme binding"/>
    <property type="evidence" value="ECO:0007669"/>
    <property type="project" value="InterPro"/>
</dbReference>
<name>D0LMB9_HALO1</name>
<evidence type="ECO:0000313" key="6">
    <source>
        <dbReference type="EMBL" id="ACY16825.1"/>
    </source>
</evidence>
<dbReference type="Proteomes" id="UP000001880">
    <property type="component" value="Chromosome"/>
</dbReference>
<keyword evidence="2" id="KW-0479">Metal-binding</keyword>
<dbReference type="eggNOG" id="COG3258">
    <property type="taxonomic scope" value="Bacteria"/>
</dbReference>
<evidence type="ECO:0000313" key="7">
    <source>
        <dbReference type="Proteomes" id="UP000001880"/>
    </source>
</evidence>
<dbReference type="InterPro" id="IPR036909">
    <property type="entry name" value="Cyt_c-like_dom_sf"/>
</dbReference>
<dbReference type="HOGENOM" id="CLU_1193484_0_0_7"/>
<dbReference type="InterPro" id="IPR009056">
    <property type="entry name" value="Cyt_c-like_dom"/>
</dbReference>
<feature type="region of interest" description="Disordered" evidence="4">
    <location>
        <begin position="24"/>
        <end position="43"/>
    </location>
</feature>
<evidence type="ECO:0000259" key="5">
    <source>
        <dbReference type="Pfam" id="PF21342"/>
    </source>
</evidence>
<dbReference type="RefSeq" id="WP_012829423.1">
    <property type="nucleotide sequence ID" value="NC_013440.1"/>
</dbReference>
<keyword evidence="3" id="KW-0408">Iron</keyword>
<organism evidence="6 7">
    <name type="scientific">Haliangium ochraceum (strain DSM 14365 / JCM 11303 / SMP-2)</name>
    <dbReference type="NCBI Taxonomy" id="502025"/>
    <lineage>
        <taxon>Bacteria</taxon>
        <taxon>Pseudomonadati</taxon>
        <taxon>Myxococcota</taxon>
        <taxon>Polyangia</taxon>
        <taxon>Haliangiales</taxon>
        <taxon>Kofleriaceae</taxon>
        <taxon>Haliangium</taxon>
    </lineage>
</organism>
<dbReference type="EMBL" id="CP001804">
    <property type="protein sequence ID" value="ACY16825.1"/>
    <property type="molecule type" value="Genomic_DNA"/>
</dbReference>
<dbReference type="SUPFAM" id="SSF46626">
    <property type="entry name" value="Cytochrome c"/>
    <property type="match status" value="1"/>
</dbReference>